<proteinExistence type="inferred from homology"/>
<evidence type="ECO:0000313" key="3">
    <source>
        <dbReference type="EMBL" id="TKR79818.1"/>
    </source>
</evidence>
<feature type="transmembrane region" description="Helical" evidence="2">
    <location>
        <begin position="159"/>
        <end position="180"/>
    </location>
</feature>
<reference evidence="3 4" key="1">
    <citation type="journal article" date="2015" name="Genome Biol.">
        <title>Comparative genomics of Steinernema reveals deeply conserved gene regulatory networks.</title>
        <authorList>
            <person name="Dillman A.R."/>
            <person name="Macchietto M."/>
            <person name="Porter C.F."/>
            <person name="Rogers A."/>
            <person name="Williams B."/>
            <person name="Antoshechkin I."/>
            <person name="Lee M.M."/>
            <person name="Goodwin Z."/>
            <person name="Lu X."/>
            <person name="Lewis E.E."/>
            <person name="Goodrich-Blair H."/>
            <person name="Stock S.P."/>
            <person name="Adams B.J."/>
            <person name="Sternberg P.W."/>
            <person name="Mortazavi A."/>
        </authorList>
    </citation>
    <scope>NUCLEOTIDE SEQUENCE [LARGE SCALE GENOMIC DNA]</scope>
    <source>
        <strain evidence="3 4">ALL</strain>
    </source>
</reference>
<dbReference type="OrthoDB" id="5794765at2759"/>
<dbReference type="Pfam" id="PF03125">
    <property type="entry name" value="Sre"/>
    <property type="match status" value="1"/>
</dbReference>
<comment type="similarity">
    <text evidence="1">Belongs to the nematode receptor-like protein sre family.</text>
</comment>
<sequence length="236" mass="27516">MDGCIIMAVERLIATLMVKKYETNRLYPLSILCSVGIWIFNVPFAFQLRNRARQNAKLMEATKNGDGYNDTFMVGVLIGIIVMNSTGVLIFLGIRCYNKYCWQNDLKKNLTHRYQIMENIRTSKQLLIVVITELAISVFFFAALYYLRIFGRKFSEFFSISFDFVAAAAAILLPVLFMTTHPRMRHLVKRHLGFRKKKIAFISLDRFPIRKMSESVAKDEANRYFEYLAKTWSLKK</sequence>
<protein>
    <recommendedName>
        <fullName evidence="5">G-protein coupled receptors family 1 profile domain-containing protein</fullName>
    </recommendedName>
</protein>
<dbReference type="SUPFAM" id="SSF81321">
    <property type="entry name" value="Family A G protein-coupled receptor-like"/>
    <property type="match status" value="1"/>
</dbReference>
<dbReference type="InterPro" id="IPR004151">
    <property type="entry name" value="7TM_GPCR_serpentine_rcpt_Sre"/>
</dbReference>
<accession>A0A4U5NA87</accession>
<feature type="transmembrane region" description="Helical" evidence="2">
    <location>
        <begin position="72"/>
        <end position="94"/>
    </location>
</feature>
<keyword evidence="2" id="KW-0812">Transmembrane</keyword>
<evidence type="ECO:0000256" key="1">
    <source>
        <dbReference type="ARBA" id="ARBA00006803"/>
    </source>
</evidence>
<dbReference type="PANTHER" id="PTHR47518">
    <property type="entry name" value="SERPENTINE RECEPTOR CLASS EPSILON-13-RELATED"/>
    <property type="match status" value="1"/>
</dbReference>
<keyword evidence="4" id="KW-1185">Reference proteome</keyword>
<evidence type="ECO:0000313" key="4">
    <source>
        <dbReference type="Proteomes" id="UP000298663"/>
    </source>
</evidence>
<dbReference type="GO" id="GO:0007606">
    <property type="term" value="P:sensory perception of chemical stimulus"/>
    <property type="evidence" value="ECO:0007669"/>
    <property type="project" value="InterPro"/>
</dbReference>
<dbReference type="GO" id="GO:0016020">
    <property type="term" value="C:membrane"/>
    <property type="evidence" value="ECO:0007669"/>
    <property type="project" value="InterPro"/>
</dbReference>
<name>A0A4U5NA87_STECR</name>
<dbReference type="PANTHER" id="PTHR47518:SF9">
    <property type="entry name" value="SERPENTINE RECEPTOR, CLASS T"/>
    <property type="match status" value="1"/>
</dbReference>
<dbReference type="Gene3D" id="1.20.1070.10">
    <property type="entry name" value="Rhodopsin 7-helix transmembrane proteins"/>
    <property type="match status" value="1"/>
</dbReference>
<dbReference type="InterPro" id="IPR052854">
    <property type="entry name" value="Serpentine_rcpt_epsilon"/>
</dbReference>
<dbReference type="EMBL" id="AZBU02000004">
    <property type="protein sequence ID" value="TKR79818.1"/>
    <property type="molecule type" value="Genomic_DNA"/>
</dbReference>
<dbReference type="AlphaFoldDB" id="A0A4U5NA87"/>
<evidence type="ECO:0000256" key="2">
    <source>
        <dbReference type="SAM" id="Phobius"/>
    </source>
</evidence>
<gene>
    <name evidence="3" type="ORF">L596_013982</name>
</gene>
<comment type="caution">
    <text evidence="3">The sequence shown here is derived from an EMBL/GenBank/DDBJ whole genome shotgun (WGS) entry which is preliminary data.</text>
</comment>
<keyword evidence="2" id="KW-0472">Membrane</keyword>
<feature type="transmembrane region" description="Helical" evidence="2">
    <location>
        <begin position="26"/>
        <end position="46"/>
    </location>
</feature>
<feature type="transmembrane region" description="Helical" evidence="2">
    <location>
        <begin position="126"/>
        <end position="147"/>
    </location>
</feature>
<reference evidence="3 4" key="2">
    <citation type="journal article" date="2019" name="G3 (Bethesda)">
        <title>Hybrid Assembly of the Genome of the Entomopathogenic Nematode Steinernema carpocapsae Identifies the X-Chromosome.</title>
        <authorList>
            <person name="Serra L."/>
            <person name="Macchietto M."/>
            <person name="Macias-Munoz A."/>
            <person name="McGill C.J."/>
            <person name="Rodriguez I.M."/>
            <person name="Rodriguez B."/>
            <person name="Murad R."/>
            <person name="Mortazavi A."/>
        </authorList>
    </citation>
    <scope>NUCLEOTIDE SEQUENCE [LARGE SCALE GENOMIC DNA]</scope>
    <source>
        <strain evidence="3 4">ALL</strain>
    </source>
</reference>
<organism evidence="3 4">
    <name type="scientific">Steinernema carpocapsae</name>
    <name type="common">Entomopathogenic nematode</name>
    <dbReference type="NCBI Taxonomy" id="34508"/>
    <lineage>
        <taxon>Eukaryota</taxon>
        <taxon>Metazoa</taxon>
        <taxon>Ecdysozoa</taxon>
        <taxon>Nematoda</taxon>
        <taxon>Chromadorea</taxon>
        <taxon>Rhabditida</taxon>
        <taxon>Tylenchina</taxon>
        <taxon>Panagrolaimomorpha</taxon>
        <taxon>Strongyloidoidea</taxon>
        <taxon>Steinernematidae</taxon>
        <taxon>Steinernema</taxon>
    </lineage>
</organism>
<keyword evidence="2" id="KW-1133">Transmembrane helix</keyword>
<evidence type="ECO:0008006" key="5">
    <source>
        <dbReference type="Google" id="ProtNLM"/>
    </source>
</evidence>
<dbReference type="Proteomes" id="UP000298663">
    <property type="component" value="Unassembled WGS sequence"/>
</dbReference>